<reference evidence="1 2" key="1">
    <citation type="submission" date="2019-12" db="EMBL/GenBank/DDBJ databases">
        <title>Genome sequenceing of Clostridium bovifaecis.</title>
        <authorList>
            <person name="Yao Y."/>
        </authorList>
    </citation>
    <scope>NUCLEOTIDE SEQUENCE [LARGE SCALE GENOMIC DNA]</scope>
    <source>
        <strain evidence="1 2">BXX</strain>
    </source>
</reference>
<accession>A0A6I6EWI6</accession>
<organism evidence="1 2">
    <name type="scientific">Clostridium bovifaecis</name>
    <dbReference type="NCBI Taxonomy" id="2184719"/>
    <lineage>
        <taxon>Bacteria</taxon>
        <taxon>Bacillati</taxon>
        <taxon>Bacillota</taxon>
        <taxon>Clostridia</taxon>
        <taxon>Eubacteriales</taxon>
        <taxon>Clostridiaceae</taxon>
        <taxon>Clostridium</taxon>
    </lineage>
</organism>
<dbReference type="InterPro" id="IPR009229">
    <property type="entry name" value="AgrD"/>
</dbReference>
<dbReference type="EMBL" id="CP046522">
    <property type="protein sequence ID" value="QGU95336.1"/>
    <property type="molecule type" value="Genomic_DNA"/>
</dbReference>
<evidence type="ECO:0000313" key="1">
    <source>
        <dbReference type="EMBL" id="QGU95336.1"/>
    </source>
</evidence>
<gene>
    <name evidence="1" type="ORF">GOM49_09775</name>
</gene>
<sequence>MKSKLGKMFITLVAGLCTIMALSISASACIWGFYQPEEPDCLRVEAEEI</sequence>
<dbReference type="AlphaFoldDB" id="A0A6I6EWI6"/>
<name>A0A6I6EWI6_9CLOT</name>
<protein>
    <submittedName>
        <fullName evidence="1">Cyclic lactone autoinducer peptide</fullName>
    </submittedName>
</protein>
<evidence type="ECO:0000313" key="2">
    <source>
        <dbReference type="Proteomes" id="UP000422764"/>
    </source>
</evidence>
<dbReference type="NCBIfam" id="TIGR04223">
    <property type="entry name" value="quorum_AgrD"/>
    <property type="match status" value="1"/>
</dbReference>
<dbReference type="PROSITE" id="PS51257">
    <property type="entry name" value="PROKAR_LIPOPROTEIN"/>
    <property type="match status" value="1"/>
</dbReference>
<dbReference type="Proteomes" id="UP000422764">
    <property type="component" value="Chromosome"/>
</dbReference>
<proteinExistence type="predicted"/>
<keyword evidence="2" id="KW-1185">Reference proteome</keyword>